<evidence type="ECO:0000256" key="6">
    <source>
        <dbReference type="ARBA" id="ARBA00023277"/>
    </source>
</evidence>
<evidence type="ECO:0000313" key="10">
    <source>
        <dbReference type="Proteomes" id="UP000217889"/>
    </source>
</evidence>
<dbReference type="InterPro" id="IPR010720">
    <property type="entry name" value="Alpha-L-AF_C"/>
</dbReference>
<dbReference type="Gene3D" id="3.20.20.80">
    <property type="entry name" value="Glycosidases"/>
    <property type="match status" value="1"/>
</dbReference>
<keyword evidence="5" id="KW-0378">Hydrolase</keyword>
<evidence type="ECO:0000256" key="2">
    <source>
        <dbReference type="ARBA" id="ARBA00007186"/>
    </source>
</evidence>
<name>A0A291H0E5_9MICO</name>
<evidence type="ECO:0000256" key="4">
    <source>
        <dbReference type="ARBA" id="ARBA00012670"/>
    </source>
</evidence>
<dbReference type="SUPFAM" id="SSF51445">
    <property type="entry name" value="(Trans)glycosidases"/>
    <property type="match status" value="1"/>
</dbReference>
<comment type="catalytic activity">
    <reaction evidence="1">
        <text>Hydrolysis of terminal non-reducing alpha-L-arabinofuranoside residues in alpha-L-arabinosides.</text>
        <dbReference type="EC" id="3.2.1.55"/>
    </reaction>
</comment>
<sequence length="542" mass="59458">MTQRATITISTAERAEVDRNVYGHFLESAFFGNIEGGVFDESSPLSITGQGALDGCRADVIEACRELGLPVVRWPGGNFTSAYWWRDGIGPRDQRPRRLELAWGSEETNRFGTPEFLAWIEAVRTDASPTAAYLHHSARSVDDAVRWVEYTNYAGDTEMTALRAADGHADPYDVRWWGVGNEVYGPWQMGHRSVEQYVADVREHVRFMRQVDPGLKIIACGWERESYTDTLIAGIGDRVDAVSLHLYGLDHHLTDPSAAEFEDVVSQSVYFEQTISAYADEILFAAERAHLESVPSIAMDEWNNRHMQSVELGEPVPAADGGFEPSGTGAVEDRKEVNRHSTRTLADALMYSGVFHAIHRATGHDVPVSMASAVNLINANGILQVRPEGVLRTPVFHIWNLYQNLFQPLAVRADVTAPATWRQVRQGSAHQDARGYPRATRPTAVSLLDVSASVSHDGRTLTVATINRSATEPITARLAGPEGALPGAATCHVLGADATDLFQTNTLSDPESCALRDLGTVALEDGEHTFPAHSVTLLTFEL</sequence>
<dbReference type="GO" id="GO:0000272">
    <property type="term" value="P:polysaccharide catabolic process"/>
    <property type="evidence" value="ECO:0007669"/>
    <property type="project" value="TreeGrafter"/>
</dbReference>
<dbReference type="PANTHER" id="PTHR43576">
    <property type="entry name" value="ALPHA-L-ARABINOFURANOSIDASE C-RELATED"/>
    <property type="match status" value="1"/>
</dbReference>
<evidence type="ECO:0000256" key="5">
    <source>
        <dbReference type="ARBA" id="ARBA00022801"/>
    </source>
</evidence>
<proteinExistence type="inferred from homology"/>
<evidence type="ECO:0000313" key="9">
    <source>
        <dbReference type="EMBL" id="ATG55880.1"/>
    </source>
</evidence>
<dbReference type="RefSeq" id="WP_096800340.1">
    <property type="nucleotide sequence ID" value="NZ_CP023564.1"/>
</dbReference>
<comment type="similarity">
    <text evidence="2">Belongs to the glycosyl hydrolase 51 family.</text>
</comment>
<reference evidence="9 10" key="1">
    <citation type="journal article" date="2014" name="Int. J. Syst. Evol. Microbiol.">
        <title>Brachybacterium ginsengisoli sp. nov., isolated from soil of a ginseng field.</title>
        <authorList>
            <person name="Hoang V.A."/>
            <person name="Kim Y.J."/>
            <person name="Nguyen N.L."/>
            <person name="Yang D.C."/>
        </authorList>
    </citation>
    <scope>NUCLEOTIDE SEQUENCE [LARGE SCALE GENOMIC DNA]</scope>
    <source>
        <strain evidence="9 10">DCY80</strain>
    </source>
</reference>
<dbReference type="InterPro" id="IPR017853">
    <property type="entry name" value="GH"/>
</dbReference>
<dbReference type="Pfam" id="PF22848">
    <property type="entry name" value="ASD1_dom"/>
    <property type="match status" value="1"/>
</dbReference>
<dbReference type="Pfam" id="PF06964">
    <property type="entry name" value="Alpha-L-AF_C"/>
    <property type="match status" value="1"/>
</dbReference>
<dbReference type="Gene3D" id="2.60.40.1180">
    <property type="entry name" value="Golgi alpha-mannosidase II"/>
    <property type="match status" value="1"/>
</dbReference>
<dbReference type="PANTHER" id="PTHR43576:SF2">
    <property type="entry name" value="INTRACELLULAR EXO-ALPHA-L-ARABINOFURANOSIDASE 2"/>
    <property type="match status" value="1"/>
</dbReference>
<keyword evidence="10" id="KW-1185">Reference proteome</keyword>
<dbReference type="AlphaFoldDB" id="A0A291H0E5"/>
<dbReference type="SMART" id="SM00813">
    <property type="entry name" value="Alpha-L-AF_C"/>
    <property type="match status" value="1"/>
</dbReference>
<keyword evidence="7" id="KW-0326">Glycosidase</keyword>
<evidence type="ECO:0000256" key="7">
    <source>
        <dbReference type="ARBA" id="ARBA00023295"/>
    </source>
</evidence>
<dbReference type="Proteomes" id="UP000217889">
    <property type="component" value="Chromosome"/>
</dbReference>
<comment type="subunit">
    <text evidence="3">Homohexamer; trimer of dimers.</text>
</comment>
<dbReference type="EMBL" id="CP023564">
    <property type="protein sequence ID" value="ATG55880.1"/>
    <property type="molecule type" value="Genomic_DNA"/>
</dbReference>
<organism evidence="9 10">
    <name type="scientific">Brachybacterium ginsengisoli</name>
    <dbReference type="NCBI Taxonomy" id="1331682"/>
    <lineage>
        <taxon>Bacteria</taxon>
        <taxon>Bacillati</taxon>
        <taxon>Actinomycetota</taxon>
        <taxon>Actinomycetes</taxon>
        <taxon>Micrococcales</taxon>
        <taxon>Dermabacteraceae</taxon>
        <taxon>Brachybacterium</taxon>
    </lineage>
</organism>
<evidence type="ECO:0000259" key="8">
    <source>
        <dbReference type="SMART" id="SM00813"/>
    </source>
</evidence>
<evidence type="ECO:0000256" key="1">
    <source>
        <dbReference type="ARBA" id="ARBA00001462"/>
    </source>
</evidence>
<dbReference type="InterPro" id="IPR013780">
    <property type="entry name" value="Glyco_hydro_b"/>
</dbReference>
<dbReference type="GO" id="GO:0046556">
    <property type="term" value="F:alpha-L-arabinofuranosidase activity"/>
    <property type="evidence" value="ECO:0007669"/>
    <property type="project" value="UniProtKB-EC"/>
</dbReference>
<gene>
    <name evidence="9" type="ORF">CFK41_14655</name>
</gene>
<feature type="domain" description="Alpha-L-arabinofuranosidase C-terminal" evidence="8">
    <location>
        <begin position="300"/>
        <end position="534"/>
    </location>
</feature>
<dbReference type="KEGG" id="bgg:CFK41_14655"/>
<dbReference type="SUPFAM" id="SSF51011">
    <property type="entry name" value="Glycosyl hydrolase domain"/>
    <property type="match status" value="1"/>
</dbReference>
<dbReference type="EC" id="3.2.1.55" evidence="4"/>
<keyword evidence="6" id="KW-0119">Carbohydrate metabolism</keyword>
<accession>A0A291H0E5</accession>
<dbReference type="InterPro" id="IPR055235">
    <property type="entry name" value="ASD1_cat"/>
</dbReference>
<evidence type="ECO:0000256" key="3">
    <source>
        <dbReference type="ARBA" id="ARBA00011165"/>
    </source>
</evidence>
<dbReference type="GO" id="GO:0046373">
    <property type="term" value="P:L-arabinose metabolic process"/>
    <property type="evidence" value="ECO:0007669"/>
    <property type="project" value="InterPro"/>
</dbReference>
<protein>
    <recommendedName>
        <fullName evidence="4">non-reducing end alpha-L-arabinofuranosidase</fullName>
        <ecNumber evidence="4">3.2.1.55</ecNumber>
    </recommendedName>
</protein>